<sequence length="123" mass="14200">MATRMSEPIIYGKPEPLAALDHGVVKYSEELHGHTEENILCRDGRIHYGTGAFWEWFDGTASDDNVWCGYFDNRFNKGPVHPNDWYWAENERRFIEMATLSDEDFLAVAMSNSVRITIHEQAC</sequence>
<evidence type="ECO:0000313" key="2">
    <source>
        <dbReference type="Proteomes" id="UP001224781"/>
    </source>
</evidence>
<keyword evidence="2" id="KW-1185">Reference proteome</keyword>
<reference evidence="1 2" key="1">
    <citation type="submission" date="2023-07" db="EMBL/GenBank/DDBJ databases">
        <title>Functional and genomic diversity of the sorghum phyllosphere microbiome.</title>
        <authorList>
            <person name="Shade A."/>
        </authorList>
    </citation>
    <scope>NUCLEOTIDE SEQUENCE [LARGE SCALE GENOMIC DNA]</scope>
    <source>
        <strain evidence="1 2">SORGH_AS_1126</strain>
    </source>
</reference>
<gene>
    <name evidence="1" type="ORF">QE408_002606</name>
</gene>
<accession>A0ABU0UKV5</accession>
<evidence type="ECO:0000313" key="1">
    <source>
        <dbReference type="EMBL" id="MDQ1185463.1"/>
    </source>
</evidence>
<protein>
    <submittedName>
        <fullName evidence="1">Uncharacterized protein</fullName>
    </submittedName>
</protein>
<name>A0ABU0UKV5_9HYPH</name>
<comment type="caution">
    <text evidence="1">The sequence shown here is derived from an EMBL/GenBank/DDBJ whole genome shotgun (WGS) entry which is preliminary data.</text>
</comment>
<organism evidence="1 2">
    <name type="scientific">Agrobacterium larrymoorei</name>
    <dbReference type="NCBI Taxonomy" id="160699"/>
    <lineage>
        <taxon>Bacteria</taxon>
        <taxon>Pseudomonadati</taxon>
        <taxon>Pseudomonadota</taxon>
        <taxon>Alphaproteobacteria</taxon>
        <taxon>Hyphomicrobiales</taxon>
        <taxon>Rhizobiaceae</taxon>
        <taxon>Rhizobium/Agrobacterium group</taxon>
        <taxon>Agrobacterium</taxon>
    </lineage>
</organism>
<proteinExistence type="predicted"/>
<dbReference type="EMBL" id="JAUTBL010000002">
    <property type="protein sequence ID" value="MDQ1185463.1"/>
    <property type="molecule type" value="Genomic_DNA"/>
</dbReference>
<dbReference type="Proteomes" id="UP001224781">
    <property type="component" value="Unassembled WGS sequence"/>
</dbReference>